<keyword evidence="2" id="KW-0472">Membrane</keyword>
<protein>
    <submittedName>
        <fullName evidence="3">Uncharacterized protein</fullName>
    </submittedName>
</protein>
<reference evidence="3 4" key="1">
    <citation type="submission" date="2024-01" db="EMBL/GenBank/DDBJ databases">
        <title>The genomes of 5 underutilized Papilionoideae crops provide insights into root nodulation and disease resistanc.</title>
        <authorList>
            <person name="Jiang F."/>
        </authorList>
    </citation>
    <scope>NUCLEOTIDE SEQUENCE [LARGE SCALE GENOMIC DNA]</scope>
    <source>
        <strain evidence="3">JINMINGXINNONG_FW02</strain>
        <tissue evidence="3">Leaves</tissue>
    </source>
</reference>
<proteinExistence type="predicted"/>
<dbReference type="EMBL" id="JAYMYR010000002">
    <property type="protein sequence ID" value="KAK7377553.1"/>
    <property type="molecule type" value="Genomic_DNA"/>
</dbReference>
<gene>
    <name evidence="3" type="ORF">VNO80_02979</name>
</gene>
<feature type="compositionally biased region" description="Polar residues" evidence="1">
    <location>
        <begin position="44"/>
        <end position="59"/>
    </location>
</feature>
<feature type="region of interest" description="Disordered" evidence="1">
    <location>
        <begin position="44"/>
        <end position="65"/>
    </location>
</feature>
<evidence type="ECO:0000313" key="4">
    <source>
        <dbReference type="Proteomes" id="UP001374584"/>
    </source>
</evidence>
<evidence type="ECO:0000256" key="2">
    <source>
        <dbReference type="SAM" id="Phobius"/>
    </source>
</evidence>
<keyword evidence="4" id="KW-1185">Reference proteome</keyword>
<name>A0AAN9RRL8_PHACN</name>
<feature type="transmembrane region" description="Helical" evidence="2">
    <location>
        <begin position="12"/>
        <end position="31"/>
    </location>
</feature>
<organism evidence="3 4">
    <name type="scientific">Phaseolus coccineus</name>
    <name type="common">Scarlet runner bean</name>
    <name type="synonym">Phaseolus multiflorus</name>
    <dbReference type="NCBI Taxonomy" id="3886"/>
    <lineage>
        <taxon>Eukaryota</taxon>
        <taxon>Viridiplantae</taxon>
        <taxon>Streptophyta</taxon>
        <taxon>Embryophyta</taxon>
        <taxon>Tracheophyta</taxon>
        <taxon>Spermatophyta</taxon>
        <taxon>Magnoliopsida</taxon>
        <taxon>eudicotyledons</taxon>
        <taxon>Gunneridae</taxon>
        <taxon>Pentapetalae</taxon>
        <taxon>rosids</taxon>
        <taxon>fabids</taxon>
        <taxon>Fabales</taxon>
        <taxon>Fabaceae</taxon>
        <taxon>Papilionoideae</taxon>
        <taxon>50 kb inversion clade</taxon>
        <taxon>NPAAA clade</taxon>
        <taxon>indigoferoid/millettioid clade</taxon>
        <taxon>Phaseoleae</taxon>
        <taxon>Phaseolus</taxon>
    </lineage>
</organism>
<keyword evidence="2" id="KW-0812">Transmembrane</keyword>
<sequence length="109" mass="11981">MLLFFNSGDDTITILAGGFGVRVTAATLLLLPFSSRATSEATTVTHPSSTFRKQSSNSRGHLGVGSYPLRIAKGQQKLRLKEATSENEPSLEKRRMMLLFCGWVHLEVL</sequence>
<accession>A0AAN9RRL8</accession>
<evidence type="ECO:0000313" key="3">
    <source>
        <dbReference type="EMBL" id="KAK7377553.1"/>
    </source>
</evidence>
<evidence type="ECO:0000256" key="1">
    <source>
        <dbReference type="SAM" id="MobiDB-lite"/>
    </source>
</evidence>
<keyword evidence="2" id="KW-1133">Transmembrane helix</keyword>
<dbReference type="AlphaFoldDB" id="A0AAN9RRL8"/>
<comment type="caution">
    <text evidence="3">The sequence shown here is derived from an EMBL/GenBank/DDBJ whole genome shotgun (WGS) entry which is preliminary data.</text>
</comment>
<dbReference type="Proteomes" id="UP001374584">
    <property type="component" value="Unassembled WGS sequence"/>
</dbReference>